<dbReference type="InterPro" id="IPR017926">
    <property type="entry name" value="GATASE"/>
</dbReference>
<evidence type="ECO:0000259" key="2">
    <source>
        <dbReference type="Pfam" id="PF00117"/>
    </source>
</evidence>
<evidence type="ECO:0000313" key="3">
    <source>
        <dbReference type="EMBL" id="KAK2996587.1"/>
    </source>
</evidence>
<dbReference type="AlphaFoldDB" id="A0AA88UWZ2"/>
<dbReference type="PROSITE" id="PS51273">
    <property type="entry name" value="GATASE_TYPE_1"/>
    <property type="match status" value="1"/>
</dbReference>
<proteinExistence type="predicted"/>
<evidence type="ECO:0000313" key="4">
    <source>
        <dbReference type="Proteomes" id="UP001188597"/>
    </source>
</evidence>
<dbReference type="Gene3D" id="3.40.50.880">
    <property type="match status" value="1"/>
</dbReference>
<reference evidence="3" key="1">
    <citation type="submission" date="2022-12" db="EMBL/GenBank/DDBJ databases">
        <title>Draft genome assemblies for two species of Escallonia (Escalloniales).</title>
        <authorList>
            <person name="Chanderbali A."/>
            <person name="Dervinis C."/>
            <person name="Anghel I."/>
            <person name="Soltis D."/>
            <person name="Soltis P."/>
            <person name="Zapata F."/>
        </authorList>
    </citation>
    <scope>NUCLEOTIDE SEQUENCE</scope>
    <source>
        <strain evidence="3">UCBG64.0493</strain>
        <tissue evidence="3">Leaf</tissue>
    </source>
</reference>
<dbReference type="Pfam" id="PF00117">
    <property type="entry name" value="GATase"/>
    <property type="match status" value="1"/>
</dbReference>
<organism evidence="3 4">
    <name type="scientific">Escallonia herrerae</name>
    <dbReference type="NCBI Taxonomy" id="1293975"/>
    <lineage>
        <taxon>Eukaryota</taxon>
        <taxon>Viridiplantae</taxon>
        <taxon>Streptophyta</taxon>
        <taxon>Embryophyta</taxon>
        <taxon>Tracheophyta</taxon>
        <taxon>Spermatophyta</taxon>
        <taxon>Magnoliopsida</taxon>
        <taxon>eudicotyledons</taxon>
        <taxon>Gunneridae</taxon>
        <taxon>Pentapetalae</taxon>
        <taxon>asterids</taxon>
        <taxon>campanulids</taxon>
        <taxon>Escalloniales</taxon>
        <taxon>Escalloniaceae</taxon>
        <taxon>Escallonia</taxon>
    </lineage>
</organism>
<keyword evidence="4" id="KW-1185">Reference proteome</keyword>
<gene>
    <name evidence="3" type="ORF">RJ639_025028</name>
</gene>
<feature type="region of interest" description="Disordered" evidence="1">
    <location>
        <begin position="1"/>
        <end position="24"/>
    </location>
</feature>
<dbReference type="EMBL" id="JAVXUP010004901">
    <property type="protein sequence ID" value="KAK2996587.1"/>
    <property type="molecule type" value="Genomic_DNA"/>
</dbReference>
<evidence type="ECO:0000256" key="1">
    <source>
        <dbReference type="SAM" id="MobiDB-lite"/>
    </source>
</evidence>
<sequence length="96" mass="10966">MNQNKKSKKKDPPKQEENGADLRTPVLPALSSNFSHENVALSCISTFDFRNDYFGVIAWNMQGVQFHPESIITTEGRKIVRNFVKLIERLEAETLT</sequence>
<comment type="caution">
    <text evidence="3">The sequence shown here is derived from an EMBL/GenBank/DDBJ whole genome shotgun (WGS) entry which is preliminary data.</text>
</comment>
<name>A0AA88UWZ2_9ASTE</name>
<dbReference type="Proteomes" id="UP001188597">
    <property type="component" value="Unassembled WGS sequence"/>
</dbReference>
<accession>A0AA88UWZ2</accession>
<dbReference type="InterPro" id="IPR029062">
    <property type="entry name" value="Class_I_gatase-like"/>
</dbReference>
<protein>
    <recommendedName>
        <fullName evidence="2">Glutamine amidotransferase domain-containing protein</fullName>
    </recommendedName>
</protein>
<dbReference type="SUPFAM" id="SSF52317">
    <property type="entry name" value="Class I glutamine amidotransferase-like"/>
    <property type="match status" value="1"/>
</dbReference>
<feature type="domain" description="Glutamine amidotransferase" evidence="2">
    <location>
        <begin position="61"/>
        <end position="84"/>
    </location>
</feature>